<name>A0A0D2LLZ7_9CHLO</name>
<dbReference type="RefSeq" id="XP_013891849.1">
    <property type="nucleotide sequence ID" value="XM_014036395.1"/>
</dbReference>
<evidence type="ECO:0000313" key="3">
    <source>
        <dbReference type="Proteomes" id="UP000054498"/>
    </source>
</evidence>
<dbReference type="Proteomes" id="UP000054498">
    <property type="component" value="Unassembled WGS sequence"/>
</dbReference>
<dbReference type="AlphaFoldDB" id="A0A0D2LLZ7"/>
<dbReference type="OrthoDB" id="48988at2759"/>
<dbReference type="EMBL" id="KK105276">
    <property type="protein sequence ID" value="KIY92829.1"/>
    <property type="molecule type" value="Genomic_DNA"/>
</dbReference>
<proteinExistence type="predicted"/>
<dbReference type="KEGG" id="mng:MNEG_15134"/>
<dbReference type="Pfam" id="PF00248">
    <property type="entry name" value="Aldo_ket_red"/>
    <property type="match status" value="1"/>
</dbReference>
<dbReference type="GO" id="GO:0016491">
    <property type="term" value="F:oxidoreductase activity"/>
    <property type="evidence" value="ECO:0007669"/>
    <property type="project" value="InterPro"/>
</dbReference>
<dbReference type="InterPro" id="IPR036812">
    <property type="entry name" value="NAD(P)_OxRdtase_dom_sf"/>
</dbReference>
<gene>
    <name evidence="2" type="ORF">MNEG_15134</name>
</gene>
<feature type="domain" description="NADP-dependent oxidoreductase" evidence="1">
    <location>
        <begin position="19"/>
        <end position="160"/>
    </location>
</feature>
<evidence type="ECO:0000313" key="2">
    <source>
        <dbReference type="EMBL" id="KIY92829.1"/>
    </source>
</evidence>
<dbReference type="InterPro" id="IPR020471">
    <property type="entry name" value="AKR"/>
</dbReference>
<dbReference type="SUPFAM" id="SSF51430">
    <property type="entry name" value="NAD(P)-linked oxidoreductase"/>
    <property type="match status" value="1"/>
</dbReference>
<organism evidence="2 3">
    <name type="scientific">Monoraphidium neglectum</name>
    <dbReference type="NCBI Taxonomy" id="145388"/>
    <lineage>
        <taxon>Eukaryota</taxon>
        <taxon>Viridiplantae</taxon>
        <taxon>Chlorophyta</taxon>
        <taxon>core chlorophytes</taxon>
        <taxon>Chlorophyceae</taxon>
        <taxon>CS clade</taxon>
        <taxon>Sphaeropleales</taxon>
        <taxon>Selenastraceae</taxon>
        <taxon>Monoraphidium</taxon>
    </lineage>
</organism>
<dbReference type="STRING" id="145388.A0A0D2LLZ7"/>
<protein>
    <recommendedName>
        <fullName evidence="1">NADP-dependent oxidoreductase domain-containing protein</fullName>
    </recommendedName>
</protein>
<sequence length="184" mass="19789">MAKLPKRVLGSTGLQVSVLGFGASPLGSVFEDINEAEGIASVHEAFRLGINFFDTSPFYGATKSETVLGKALKDLPRDEIVVASKVGRYGPELFDFSAERVTASVTESLARLQVPYIDLIQCHDIEFGDLDQIVNETLPALAALKARGLVRFVGITGLPLGIFPYVLDRAPPGSVDVALQRVWA</sequence>
<dbReference type="Gene3D" id="3.20.20.100">
    <property type="entry name" value="NADP-dependent oxidoreductase domain"/>
    <property type="match status" value="1"/>
</dbReference>
<dbReference type="PANTHER" id="PTHR42686">
    <property type="entry name" value="GH17980P-RELATED"/>
    <property type="match status" value="1"/>
</dbReference>
<dbReference type="GeneID" id="25732765"/>
<accession>A0A0D2LLZ7</accession>
<dbReference type="PANTHER" id="PTHR42686:SF1">
    <property type="entry name" value="GH17980P-RELATED"/>
    <property type="match status" value="1"/>
</dbReference>
<keyword evidence="3" id="KW-1185">Reference proteome</keyword>
<dbReference type="GO" id="GO:0005829">
    <property type="term" value="C:cytosol"/>
    <property type="evidence" value="ECO:0007669"/>
    <property type="project" value="TreeGrafter"/>
</dbReference>
<reference evidence="2 3" key="1">
    <citation type="journal article" date="2013" name="BMC Genomics">
        <title>Reconstruction of the lipid metabolism for the microalga Monoraphidium neglectum from its genome sequence reveals characteristics suitable for biofuel production.</title>
        <authorList>
            <person name="Bogen C."/>
            <person name="Al-Dilaimi A."/>
            <person name="Albersmeier A."/>
            <person name="Wichmann J."/>
            <person name="Grundmann M."/>
            <person name="Rupp O."/>
            <person name="Lauersen K.J."/>
            <person name="Blifernez-Klassen O."/>
            <person name="Kalinowski J."/>
            <person name="Goesmann A."/>
            <person name="Mussgnug J.H."/>
            <person name="Kruse O."/>
        </authorList>
    </citation>
    <scope>NUCLEOTIDE SEQUENCE [LARGE SCALE GENOMIC DNA]</scope>
    <source>
        <strain evidence="2 3">SAG 48.87</strain>
    </source>
</reference>
<evidence type="ECO:0000259" key="1">
    <source>
        <dbReference type="Pfam" id="PF00248"/>
    </source>
</evidence>
<dbReference type="InterPro" id="IPR023210">
    <property type="entry name" value="NADP_OxRdtase_dom"/>
</dbReference>